<dbReference type="GO" id="GO:0006261">
    <property type="term" value="P:DNA-templated DNA replication"/>
    <property type="evidence" value="ECO:0007669"/>
    <property type="project" value="TreeGrafter"/>
</dbReference>
<evidence type="ECO:0000256" key="9">
    <source>
        <dbReference type="ARBA" id="ARBA00022840"/>
    </source>
</evidence>
<sequence>MSYLALYRKYRPYIFDDVVGQGHIVRTLKNQINSHRVAHAYLFSGSRGTGKTSIAKIFARAVNCEEPVNGSACGKCETCKRISDGAGINIIEIDAASHNGVDNIREINEEVKYTPAVGKYKVYIIDEVHMLSTGAFNALLKTLEEPPAHVIFILATTDPQKIPVTILSRCQRFDFKRISAKEIEETLISYMQTEKIDIEEKALAYIARLADGGMRDALSILEQSISFYFGETITLDKVLYLVGAVDSNILFEMIDAIAGKDATKVLELCEEVNRQGRSMRQFVSDLLEHSRNLLVAKTTKGGVEVLDYSLEYIEALKKQASDISTNELMRYMKHLSGLEYEMRTSVSPRILLEVALLKLSEVQMDSSPEGMMTKVQLLEEKLEKLMQEGLSVAAPVQVVQAAPKKEIVPHKLPEAVPEEVKSLRDKWPQIVSKLGTTSAARTVYATAEAGYIEGDLLYIVYRKGMEAGVNKYLDEIKEAINQVAGKEVKVRTISADDYANKSIETYGSSPKLSEEVQDISKVLRNVQSKINFNIEVK</sequence>
<dbReference type="GO" id="GO:0005524">
    <property type="term" value="F:ATP binding"/>
    <property type="evidence" value="ECO:0007669"/>
    <property type="project" value="UniProtKB-KW"/>
</dbReference>
<dbReference type="EC" id="2.7.7.7" evidence="2"/>
<organism evidence="13 14">
    <name type="scientific">Cellulosilyticum lentocellum (strain ATCC 49066 / DSM 5427 / NCIMB 11756 / RHM5)</name>
    <name type="common">Clostridium lentocellum</name>
    <dbReference type="NCBI Taxonomy" id="642492"/>
    <lineage>
        <taxon>Bacteria</taxon>
        <taxon>Bacillati</taxon>
        <taxon>Bacillota</taxon>
        <taxon>Clostridia</taxon>
        <taxon>Lachnospirales</taxon>
        <taxon>Cellulosilyticaceae</taxon>
        <taxon>Cellulosilyticum</taxon>
    </lineage>
</organism>
<dbReference type="EMBL" id="CP002582">
    <property type="protein sequence ID" value="ADZ82762.1"/>
    <property type="molecule type" value="Genomic_DNA"/>
</dbReference>
<dbReference type="RefSeq" id="WP_013656061.1">
    <property type="nucleotide sequence ID" value="NC_015275.1"/>
</dbReference>
<dbReference type="NCBIfam" id="TIGR01128">
    <property type="entry name" value="holA"/>
    <property type="match status" value="1"/>
</dbReference>
<keyword evidence="14" id="KW-1185">Reference proteome</keyword>
<evidence type="ECO:0000256" key="5">
    <source>
        <dbReference type="ARBA" id="ARBA00022705"/>
    </source>
</evidence>
<dbReference type="Gene3D" id="3.40.50.300">
    <property type="entry name" value="P-loop containing nucleotide triphosphate hydrolases"/>
    <property type="match status" value="1"/>
</dbReference>
<dbReference type="FunFam" id="3.40.50.300:FF:000014">
    <property type="entry name" value="DNA polymerase III subunit gamma/tau"/>
    <property type="match status" value="1"/>
</dbReference>
<gene>
    <name evidence="13" type="ordered locus">Clole_1030</name>
</gene>
<evidence type="ECO:0000256" key="7">
    <source>
        <dbReference type="ARBA" id="ARBA00022741"/>
    </source>
</evidence>
<evidence type="ECO:0000256" key="2">
    <source>
        <dbReference type="ARBA" id="ARBA00012417"/>
    </source>
</evidence>
<reference evidence="13 14" key="1">
    <citation type="journal article" date="2011" name="J. Bacteriol.">
        <title>Complete genome sequence of the cellulose-degrading bacterium Cellulosilyticum lentocellum.</title>
        <authorList>
            <consortium name="US DOE Joint Genome Institute"/>
            <person name="Miller D.A."/>
            <person name="Suen G."/>
            <person name="Bruce D."/>
            <person name="Copeland A."/>
            <person name="Cheng J.F."/>
            <person name="Detter C."/>
            <person name="Goodwin L.A."/>
            <person name="Han C.S."/>
            <person name="Hauser L.J."/>
            <person name="Land M.L."/>
            <person name="Lapidus A."/>
            <person name="Lucas S."/>
            <person name="Meincke L."/>
            <person name="Pitluck S."/>
            <person name="Tapia R."/>
            <person name="Teshima H."/>
            <person name="Woyke T."/>
            <person name="Fox B.G."/>
            <person name="Angert E.R."/>
            <person name="Currie C.R."/>
        </authorList>
    </citation>
    <scope>NUCLEOTIDE SEQUENCE [LARGE SCALE GENOMIC DNA]</scope>
    <source>
        <strain evidence="14">ATCC 49066 / DSM 5427 / NCIMB 11756 / RHM5</strain>
    </source>
</reference>
<dbReference type="SUPFAM" id="SSF52540">
    <property type="entry name" value="P-loop containing nucleoside triphosphate hydrolases"/>
    <property type="match status" value="1"/>
</dbReference>
<evidence type="ECO:0000313" key="13">
    <source>
        <dbReference type="EMBL" id="ADZ82762.1"/>
    </source>
</evidence>
<dbReference type="Gene3D" id="1.20.272.10">
    <property type="match status" value="1"/>
</dbReference>
<comment type="similarity">
    <text evidence="1">Belongs to the DnaX/STICHEL family.</text>
</comment>
<dbReference type="NCBIfam" id="TIGR02397">
    <property type="entry name" value="dnaX_nterm"/>
    <property type="match status" value="1"/>
</dbReference>
<feature type="domain" description="AAA+ ATPase" evidence="12">
    <location>
        <begin position="37"/>
        <end position="179"/>
    </location>
</feature>
<dbReference type="InterPro" id="IPR012763">
    <property type="entry name" value="DNA_pol_III_sug/sutau_N"/>
</dbReference>
<dbReference type="KEGG" id="cle:Clole_1030"/>
<dbReference type="CDD" id="cd18137">
    <property type="entry name" value="HLD_clamp_pol_III_gamma_tau"/>
    <property type="match status" value="1"/>
</dbReference>
<dbReference type="InterPro" id="IPR005790">
    <property type="entry name" value="DNA_polIII_delta"/>
</dbReference>
<dbReference type="InterPro" id="IPR022754">
    <property type="entry name" value="DNA_pol_III_gamma-3"/>
</dbReference>
<dbReference type="SUPFAM" id="SSF48019">
    <property type="entry name" value="post-AAA+ oligomerization domain-like"/>
    <property type="match status" value="1"/>
</dbReference>
<keyword evidence="5" id="KW-0235">DNA replication</keyword>
<keyword evidence="3" id="KW-0808">Transferase</keyword>
<proteinExistence type="inferred from homology"/>
<evidence type="ECO:0000256" key="10">
    <source>
        <dbReference type="ARBA" id="ARBA00022932"/>
    </source>
</evidence>
<dbReference type="NCBIfam" id="NF004046">
    <property type="entry name" value="PRK05563.1"/>
    <property type="match status" value="1"/>
</dbReference>
<dbReference type="GO" id="GO:0009360">
    <property type="term" value="C:DNA polymerase III complex"/>
    <property type="evidence" value="ECO:0007669"/>
    <property type="project" value="InterPro"/>
</dbReference>
<protein>
    <recommendedName>
        <fullName evidence="2">DNA-directed DNA polymerase</fullName>
        <ecNumber evidence="2">2.7.7.7</ecNumber>
    </recommendedName>
</protein>
<name>F2JRF3_CELLD</name>
<dbReference type="PANTHER" id="PTHR11669:SF0">
    <property type="entry name" value="PROTEIN STICHEL-LIKE 2"/>
    <property type="match status" value="1"/>
</dbReference>
<keyword evidence="8" id="KW-0862">Zinc</keyword>
<dbReference type="Pfam" id="PF13177">
    <property type="entry name" value="DNA_pol3_delta2"/>
    <property type="match status" value="1"/>
</dbReference>
<dbReference type="STRING" id="642492.Clole_1030"/>
<dbReference type="HOGENOM" id="CLU_006229_0_3_9"/>
<accession>F2JRF3</accession>
<dbReference type="PANTHER" id="PTHR11669">
    <property type="entry name" value="REPLICATION FACTOR C / DNA POLYMERASE III GAMMA-TAU SUBUNIT"/>
    <property type="match status" value="1"/>
</dbReference>
<evidence type="ECO:0000256" key="1">
    <source>
        <dbReference type="ARBA" id="ARBA00006360"/>
    </source>
</evidence>
<dbReference type="InterPro" id="IPR008921">
    <property type="entry name" value="DNA_pol3_clamp-load_cplx_C"/>
</dbReference>
<evidence type="ECO:0000313" key="14">
    <source>
        <dbReference type="Proteomes" id="UP000008467"/>
    </source>
</evidence>
<dbReference type="GO" id="GO:0046872">
    <property type="term" value="F:metal ion binding"/>
    <property type="evidence" value="ECO:0007669"/>
    <property type="project" value="UniProtKB-KW"/>
</dbReference>
<comment type="catalytic activity">
    <reaction evidence="11">
        <text>DNA(n) + a 2'-deoxyribonucleoside 5'-triphosphate = DNA(n+1) + diphosphate</text>
        <dbReference type="Rhea" id="RHEA:22508"/>
        <dbReference type="Rhea" id="RHEA-COMP:17339"/>
        <dbReference type="Rhea" id="RHEA-COMP:17340"/>
        <dbReference type="ChEBI" id="CHEBI:33019"/>
        <dbReference type="ChEBI" id="CHEBI:61560"/>
        <dbReference type="ChEBI" id="CHEBI:173112"/>
        <dbReference type="EC" id="2.7.7.7"/>
    </reaction>
</comment>
<dbReference type="Gene3D" id="1.10.8.60">
    <property type="match status" value="1"/>
</dbReference>
<keyword evidence="7" id="KW-0547">Nucleotide-binding</keyword>
<dbReference type="SMART" id="SM00382">
    <property type="entry name" value="AAA"/>
    <property type="match status" value="1"/>
</dbReference>
<dbReference type="CDD" id="cd00009">
    <property type="entry name" value="AAA"/>
    <property type="match status" value="1"/>
</dbReference>
<dbReference type="Pfam" id="PF22608">
    <property type="entry name" value="DNAX_ATPase_lid"/>
    <property type="match status" value="1"/>
</dbReference>
<evidence type="ECO:0000259" key="12">
    <source>
        <dbReference type="SMART" id="SM00382"/>
    </source>
</evidence>
<evidence type="ECO:0000256" key="6">
    <source>
        <dbReference type="ARBA" id="ARBA00022723"/>
    </source>
</evidence>
<dbReference type="InterPro" id="IPR003593">
    <property type="entry name" value="AAA+_ATPase"/>
</dbReference>
<keyword evidence="4" id="KW-0548">Nucleotidyltransferase</keyword>
<dbReference type="InterPro" id="IPR045085">
    <property type="entry name" value="HLD_clamp_pol_III_gamma_tau"/>
</dbReference>
<evidence type="ECO:0000256" key="3">
    <source>
        <dbReference type="ARBA" id="ARBA00022679"/>
    </source>
</evidence>
<dbReference type="InterPro" id="IPR027417">
    <property type="entry name" value="P-loop_NTPase"/>
</dbReference>
<dbReference type="Proteomes" id="UP000008467">
    <property type="component" value="Chromosome"/>
</dbReference>
<evidence type="ECO:0000256" key="4">
    <source>
        <dbReference type="ARBA" id="ARBA00022695"/>
    </source>
</evidence>
<keyword evidence="10" id="KW-0239">DNA-directed DNA polymerase</keyword>
<keyword evidence="6" id="KW-0479">Metal-binding</keyword>
<dbReference type="AlphaFoldDB" id="F2JRF3"/>
<dbReference type="GO" id="GO:0003677">
    <property type="term" value="F:DNA binding"/>
    <property type="evidence" value="ECO:0007669"/>
    <property type="project" value="InterPro"/>
</dbReference>
<keyword evidence="9" id="KW-0067">ATP-binding</keyword>
<dbReference type="GO" id="GO:0003887">
    <property type="term" value="F:DNA-directed DNA polymerase activity"/>
    <property type="evidence" value="ECO:0007669"/>
    <property type="project" value="UniProtKB-KW"/>
</dbReference>
<evidence type="ECO:0000256" key="8">
    <source>
        <dbReference type="ARBA" id="ARBA00022833"/>
    </source>
</evidence>
<evidence type="ECO:0000256" key="11">
    <source>
        <dbReference type="ARBA" id="ARBA00049244"/>
    </source>
</evidence>
<dbReference type="InterPro" id="IPR050238">
    <property type="entry name" value="DNA_Rep/Repair_Clamp_Loader"/>
</dbReference>
<dbReference type="Pfam" id="PF12169">
    <property type="entry name" value="DNA_pol3_gamma3"/>
    <property type="match status" value="1"/>
</dbReference>
<dbReference type="eggNOG" id="COG2812">
    <property type="taxonomic scope" value="Bacteria"/>
</dbReference>